<dbReference type="Proteomes" id="UP000823862">
    <property type="component" value="Unassembled WGS sequence"/>
</dbReference>
<sequence>MSPLNFTHILTQAVDELSAPESYEGLFLRHIEGDPLPSGRALRRIVDLARAILFPGYFGNSTVNSRTLPYHIGVNIEQLFEELTGQVLAALCLADNRVEEGRNEALHQLAAERAARFVSTLPRLRRLLAADVQAAYNGDPAAHSFGEVISCYPAIRAIGNYRIAHELLLLDVPLIPRIITEMAHSETGIDIHPGAQIGEYFTIDHGTGVVIGETCIIGRNVKLYQGVTLGAKSFPLDADGNPIKGIPRHPILEDDVIVYSNATILGRITVGRGAVVGGNIWVTEDVPAGARIVQRK</sequence>
<keyword evidence="1" id="KW-0028">Amino-acid biosynthesis</keyword>
<dbReference type="InterPro" id="IPR045304">
    <property type="entry name" value="LbH_SAT"/>
</dbReference>
<comment type="caution">
    <text evidence="4">The sequence shown here is derived from an EMBL/GenBank/DDBJ whole genome shotgun (WGS) entry which is preliminary data.</text>
</comment>
<keyword evidence="3" id="KW-0012">Acyltransferase</keyword>
<dbReference type="SUPFAM" id="SSF51161">
    <property type="entry name" value="Trimeric LpxA-like enzymes"/>
    <property type="match status" value="1"/>
</dbReference>
<dbReference type="InterPro" id="IPR011004">
    <property type="entry name" value="Trimer_LpxA-like_sf"/>
</dbReference>
<dbReference type="Gene3D" id="1.10.3130.10">
    <property type="entry name" value="serine acetyltransferase, domain 1"/>
    <property type="match status" value="1"/>
</dbReference>
<keyword evidence="2" id="KW-0808">Transferase</keyword>
<organism evidence="4 5">
    <name type="scientific">Candidatus Bacteroides avicola</name>
    <dbReference type="NCBI Taxonomy" id="2838468"/>
    <lineage>
        <taxon>Bacteria</taxon>
        <taxon>Pseudomonadati</taxon>
        <taxon>Bacteroidota</taxon>
        <taxon>Bacteroidia</taxon>
        <taxon>Bacteroidales</taxon>
        <taxon>Bacteroidaceae</taxon>
        <taxon>Bacteroides</taxon>
    </lineage>
</organism>
<dbReference type="GO" id="GO:0016746">
    <property type="term" value="F:acyltransferase activity"/>
    <property type="evidence" value="ECO:0007669"/>
    <property type="project" value="UniProtKB-KW"/>
</dbReference>
<dbReference type="EMBL" id="DWZI01000002">
    <property type="protein sequence ID" value="HJA84651.1"/>
    <property type="molecule type" value="Genomic_DNA"/>
</dbReference>
<evidence type="ECO:0000256" key="2">
    <source>
        <dbReference type="ARBA" id="ARBA00022679"/>
    </source>
</evidence>
<evidence type="ECO:0000313" key="5">
    <source>
        <dbReference type="Proteomes" id="UP000823862"/>
    </source>
</evidence>
<name>A0A9D2HU29_9BACE</name>
<dbReference type="GO" id="GO:0008652">
    <property type="term" value="P:amino acid biosynthetic process"/>
    <property type="evidence" value="ECO:0007669"/>
    <property type="project" value="UniProtKB-KW"/>
</dbReference>
<dbReference type="FunFam" id="2.160.10.10:FF:000015">
    <property type="entry name" value="Serine acetyltransferase, plasmid"/>
    <property type="match status" value="1"/>
</dbReference>
<evidence type="ECO:0000256" key="1">
    <source>
        <dbReference type="ARBA" id="ARBA00022605"/>
    </source>
</evidence>
<evidence type="ECO:0000256" key="3">
    <source>
        <dbReference type="ARBA" id="ARBA00023315"/>
    </source>
</evidence>
<dbReference type="InterPro" id="IPR042122">
    <property type="entry name" value="Ser_AcTrfase_N_sf"/>
</dbReference>
<reference evidence="4" key="1">
    <citation type="journal article" date="2021" name="PeerJ">
        <title>Extensive microbial diversity within the chicken gut microbiome revealed by metagenomics and culture.</title>
        <authorList>
            <person name="Gilroy R."/>
            <person name="Ravi A."/>
            <person name="Getino M."/>
            <person name="Pursley I."/>
            <person name="Horton D.L."/>
            <person name="Alikhan N.F."/>
            <person name="Baker D."/>
            <person name="Gharbi K."/>
            <person name="Hall N."/>
            <person name="Watson M."/>
            <person name="Adriaenssens E.M."/>
            <person name="Foster-Nyarko E."/>
            <person name="Jarju S."/>
            <person name="Secka A."/>
            <person name="Antonio M."/>
            <person name="Oren A."/>
            <person name="Chaudhuri R.R."/>
            <person name="La Ragione R."/>
            <person name="Hildebrand F."/>
            <person name="Pallen M.J."/>
        </authorList>
    </citation>
    <scope>NUCLEOTIDE SEQUENCE</scope>
    <source>
        <strain evidence="4">ChiHjej12B11-9795</strain>
    </source>
</reference>
<evidence type="ECO:0000313" key="4">
    <source>
        <dbReference type="EMBL" id="HJA84651.1"/>
    </source>
</evidence>
<dbReference type="PANTHER" id="PTHR42811">
    <property type="entry name" value="SERINE ACETYLTRANSFERASE"/>
    <property type="match status" value="1"/>
</dbReference>
<protein>
    <submittedName>
        <fullName evidence="4">Serine acetyltransferase</fullName>
    </submittedName>
</protein>
<proteinExistence type="predicted"/>
<dbReference type="AlphaFoldDB" id="A0A9D2HU29"/>
<dbReference type="CDD" id="cd03354">
    <property type="entry name" value="LbH_SAT"/>
    <property type="match status" value="1"/>
</dbReference>
<accession>A0A9D2HU29</accession>
<reference evidence="4" key="2">
    <citation type="submission" date="2021-04" db="EMBL/GenBank/DDBJ databases">
        <authorList>
            <person name="Gilroy R."/>
        </authorList>
    </citation>
    <scope>NUCLEOTIDE SEQUENCE</scope>
    <source>
        <strain evidence="4">ChiHjej12B11-9795</strain>
    </source>
</reference>
<gene>
    <name evidence="4" type="ORF">H9950_00365</name>
</gene>
<dbReference type="Gene3D" id="2.160.10.10">
    <property type="entry name" value="Hexapeptide repeat proteins"/>
    <property type="match status" value="1"/>
</dbReference>